<accession>A0A0F5L3N2</accession>
<protein>
    <submittedName>
        <fullName evidence="3">Autoinducer 2-degrading protein</fullName>
    </submittedName>
    <submittedName>
        <fullName evidence="2">Autoinducer-2 (AI-2) modifying protein LsrG</fullName>
    </submittedName>
</protein>
<dbReference type="STRING" id="1121477.SAMN02745223_02220"/>
<evidence type="ECO:0000313" key="3">
    <source>
        <dbReference type="EMBL" id="SHF28735.1"/>
    </source>
</evidence>
<organism evidence="2 4">
    <name type="scientific">Devosia limi DSM 17137</name>
    <dbReference type="NCBI Taxonomy" id="1121477"/>
    <lineage>
        <taxon>Bacteria</taxon>
        <taxon>Pseudomonadati</taxon>
        <taxon>Pseudomonadota</taxon>
        <taxon>Alphaproteobacteria</taxon>
        <taxon>Hyphomicrobiales</taxon>
        <taxon>Devosiaceae</taxon>
        <taxon>Devosia</taxon>
    </lineage>
</organism>
<dbReference type="EMBL" id="FQVC01000006">
    <property type="protein sequence ID" value="SHF28735.1"/>
    <property type="molecule type" value="Genomic_DNA"/>
</dbReference>
<keyword evidence="4" id="KW-1185">Reference proteome</keyword>
<dbReference type="Proteomes" id="UP000033608">
    <property type="component" value="Unassembled WGS sequence"/>
</dbReference>
<dbReference type="PANTHER" id="PTHR33336">
    <property type="entry name" value="QUINOL MONOOXYGENASE YGIN-RELATED"/>
    <property type="match status" value="1"/>
</dbReference>
<reference evidence="2 4" key="1">
    <citation type="submission" date="2015-03" db="EMBL/GenBank/DDBJ databases">
        <authorList>
            <person name="Hassan Y.I."/>
            <person name="Lepp D."/>
            <person name="Zhou T."/>
        </authorList>
    </citation>
    <scope>NUCLEOTIDE SEQUENCE [LARGE SCALE GENOMIC DNA]</scope>
    <source>
        <strain evidence="2 4">DSM 17137</strain>
    </source>
</reference>
<name>A0A0F5L3N2_9HYPH</name>
<dbReference type="AlphaFoldDB" id="A0A0F5L3N2"/>
<dbReference type="Gene3D" id="3.30.70.100">
    <property type="match status" value="1"/>
</dbReference>
<dbReference type="RefSeq" id="WP_046136941.1">
    <property type="nucleotide sequence ID" value="NZ_FQVC01000006.1"/>
</dbReference>
<dbReference type="InterPro" id="IPR050744">
    <property type="entry name" value="AI-2_Isomerase_LsrG"/>
</dbReference>
<dbReference type="EMBL" id="LAJF01000148">
    <property type="protein sequence ID" value="KKB76814.1"/>
    <property type="molecule type" value="Genomic_DNA"/>
</dbReference>
<evidence type="ECO:0000313" key="4">
    <source>
        <dbReference type="Proteomes" id="UP000033608"/>
    </source>
</evidence>
<proteinExistence type="predicted"/>
<dbReference type="PANTHER" id="PTHR33336:SF1">
    <property type="entry name" value="(4S)-4-HYDROXY-5-PHOSPHONOOXYPENTANE-2,3-DIONE ISOMERASE"/>
    <property type="match status" value="1"/>
</dbReference>
<reference evidence="3 5" key="2">
    <citation type="submission" date="2016-11" db="EMBL/GenBank/DDBJ databases">
        <authorList>
            <person name="Jaros S."/>
            <person name="Januszkiewicz K."/>
            <person name="Wedrychowicz H."/>
        </authorList>
    </citation>
    <scope>NUCLEOTIDE SEQUENCE [LARGE SCALE GENOMIC DNA]</scope>
    <source>
        <strain evidence="3 5">DSM 17137</strain>
    </source>
</reference>
<dbReference type="InterPro" id="IPR007138">
    <property type="entry name" value="ABM_dom"/>
</dbReference>
<dbReference type="PROSITE" id="PS51725">
    <property type="entry name" value="ABM"/>
    <property type="match status" value="1"/>
</dbReference>
<evidence type="ECO:0000313" key="5">
    <source>
        <dbReference type="Proteomes" id="UP000184533"/>
    </source>
</evidence>
<sequence length="103" mass="12133">MFVQFVTINVKPGFADQFEKAFRINFEGTRKEPGNLRFDVLRSQDEPNRYTIYEVFRDEDAFQAHKQSEHYAECVRLIDPIIVLPRPKQYFDAVMIDLAGTEN</sequence>
<dbReference type="SUPFAM" id="SSF54909">
    <property type="entry name" value="Dimeric alpha+beta barrel"/>
    <property type="match status" value="1"/>
</dbReference>
<dbReference type="Pfam" id="PF03992">
    <property type="entry name" value="ABM"/>
    <property type="match status" value="1"/>
</dbReference>
<gene>
    <name evidence="3" type="ORF">SAMN02745223_02220</name>
    <name evidence="2" type="ORF">VW29_19410</name>
</gene>
<dbReference type="InterPro" id="IPR011008">
    <property type="entry name" value="Dimeric_a/b-barrel"/>
</dbReference>
<dbReference type="PATRIC" id="fig|1121477.3.peg.657"/>
<dbReference type="GO" id="GO:0016491">
    <property type="term" value="F:oxidoreductase activity"/>
    <property type="evidence" value="ECO:0007669"/>
    <property type="project" value="TreeGrafter"/>
</dbReference>
<evidence type="ECO:0000259" key="1">
    <source>
        <dbReference type="PROSITE" id="PS51725"/>
    </source>
</evidence>
<evidence type="ECO:0000313" key="2">
    <source>
        <dbReference type="EMBL" id="KKB76814.1"/>
    </source>
</evidence>
<feature type="domain" description="ABM" evidence="1">
    <location>
        <begin position="2"/>
        <end position="91"/>
    </location>
</feature>
<dbReference type="OrthoDB" id="9812192at2"/>
<dbReference type="Proteomes" id="UP000184533">
    <property type="component" value="Unassembled WGS sequence"/>
</dbReference>
<dbReference type="GO" id="GO:0005829">
    <property type="term" value="C:cytosol"/>
    <property type="evidence" value="ECO:0007669"/>
    <property type="project" value="TreeGrafter"/>
</dbReference>